<sequence>MATHQAIILPEINSPLSLTTVPTPTPQSGQVLIKVLASPILAYYRAILTGKLPYPLPLPFTPGVSPIGRVEAIGSDTTALKPGQLVYVDLTVRARDDPLREQGTVILQGLFGGITPEARILSENDWRHGSWAEKQIVPLENVHVLDEPLLLDLMGYSPARLTWINTLLVPYGGLLSGALQPGETVIVCFATGHFGGAAIDVAMAMGAGRVVAVGRRMSSLEKIQAVYPKGKVVGVATEGLDETALRDALRKATPRGLGADLFLDFTPAAPEGQKWIHISSAISALKANGRAVLMGGASDLVNLSYSELTTRNITVKGNFMFDGTAPAKLIRLIEMGNLSLSRFNDIEFDFQDYERAIDEAATKTAGDCGVVLVHREQSGAVQ</sequence>
<evidence type="ECO:0000256" key="2">
    <source>
        <dbReference type="ARBA" id="ARBA00008072"/>
    </source>
</evidence>
<dbReference type="RefSeq" id="XP_026612273.1">
    <property type="nucleotide sequence ID" value="XM_026758408.1"/>
</dbReference>
<evidence type="ECO:0000313" key="9">
    <source>
        <dbReference type="Proteomes" id="UP000215305"/>
    </source>
</evidence>
<dbReference type="EMBL" id="NKHU02000182">
    <property type="protein sequence ID" value="RHZ49218.1"/>
    <property type="molecule type" value="Genomic_DNA"/>
</dbReference>
<evidence type="ECO:0008006" key="10">
    <source>
        <dbReference type="Google" id="ProtNLM"/>
    </source>
</evidence>
<dbReference type="Proteomes" id="UP000215305">
    <property type="component" value="Unassembled WGS sequence"/>
</dbReference>
<dbReference type="SUPFAM" id="SSF51735">
    <property type="entry name" value="NAD(P)-binding Rossmann-fold domains"/>
    <property type="match status" value="1"/>
</dbReference>
<evidence type="ECO:0000256" key="4">
    <source>
        <dbReference type="ARBA" id="ARBA00022833"/>
    </source>
</evidence>
<dbReference type="AlphaFoldDB" id="A0A397GHN7"/>
<dbReference type="Gene3D" id="3.90.180.10">
    <property type="entry name" value="Medium-chain alcohol dehydrogenases, catalytic domain"/>
    <property type="match status" value="1"/>
</dbReference>
<evidence type="ECO:0000313" key="8">
    <source>
        <dbReference type="EMBL" id="RHZ49218.1"/>
    </source>
</evidence>
<keyword evidence="3" id="KW-0479">Metal-binding</keyword>
<accession>A0A397GHN7</accession>
<feature type="domain" description="Alcohol dehydrogenase-like N-terminal" evidence="7">
    <location>
        <begin position="28"/>
        <end position="144"/>
    </location>
</feature>
<feature type="domain" description="Alcohol dehydrogenase-like C-terminal" evidence="6">
    <location>
        <begin position="195"/>
        <end position="333"/>
    </location>
</feature>
<dbReference type="GeneID" id="38126763"/>
<keyword evidence="5" id="KW-0560">Oxidoreductase</keyword>
<reference evidence="8" key="1">
    <citation type="submission" date="2018-08" db="EMBL/GenBank/DDBJ databases">
        <title>Draft genome sequence of azole-resistant Aspergillus thermomutatus (Neosartorya pseudofischeri) strain HMR AF 39, isolated from a human nasal aspirate.</title>
        <authorList>
            <person name="Parent-Michaud M."/>
            <person name="Dufresne P.J."/>
            <person name="Fournier E."/>
            <person name="Martineau C."/>
            <person name="Moreira S."/>
            <person name="Perkins V."/>
            <person name="De Repentigny L."/>
            <person name="Dufresne S.F."/>
        </authorList>
    </citation>
    <scope>NUCLEOTIDE SEQUENCE [LARGE SCALE GENOMIC DNA]</scope>
    <source>
        <strain evidence="8">HMR AF 39</strain>
    </source>
</reference>
<name>A0A397GHN7_ASPTH</name>
<dbReference type="PANTHER" id="PTHR43350:SF17">
    <property type="entry name" value="NAD-DEPENDENT ALCOHOL DEHYDROGENASE"/>
    <property type="match status" value="1"/>
</dbReference>
<keyword evidence="9" id="KW-1185">Reference proteome</keyword>
<dbReference type="InterPro" id="IPR013149">
    <property type="entry name" value="ADH-like_C"/>
</dbReference>
<dbReference type="Pfam" id="PF00107">
    <property type="entry name" value="ADH_zinc_N"/>
    <property type="match status" value="1"/>
</dbReference>
<organism evidence="8 9">
    <name type="scientific">Aspergillus thermomutatus</name>
    <name type="common">Neosartorya pseudofischeri</name>
    <dbReference type="NCBI Taxonomy" id="41047"/>
    <lineage>
        <taxon>Eukaryota</taxon>
        <taxon>Fungi</taxon>
        <taxon>Dikarya</taxon>
        <taxon>Ascomycota</taxon>
        <taxon>Pezizomycotina</taxon>
        <taxon>Eurotiomycetes</taxon>
        <taxon>Eurotiomycetidae</taxon>
        <taxon>Eurotiales</taxon>
        <taxon>Aspergillaceae</taxon>
        <taxon>Aspergillus</taxon>
        <taxon>Aspergillus subgen. Fumigati</taxon>
    </lineage>
</organism>
<evidence type="ECO:0000256" key="5">
    <source>
        <dbReference type="ARBA" id="ARBA00023002"/>
    </source>
</evidence>
<comment type="cofactor">
    <cofactor evidence="1">
        <name>Zn(2+)</name>
        <dbReference type="ChEBI" id="CHEBI:29105"/>
    </cofactor>
</comment>
<evidence type="ECO:0000256" key="1">
    <source>
        <dbReference type="ARBA" id="ARBA00001947"/>
    </source>
</evidence>
<proteinExistence type="inferred from homology"/>
<dbReference type="GO" id="GO:0046872">
    <property type="term" value="F:metal ion binding"/>
    <property type="evidence" value="ECO:0007669"/>
    <property type="project" value="UniProtKB-KW"/>
</dbReference>
<dbReference type="CDD" id="cd05188">
    <property type="entry name" value="MDR"/>
    <property type="match status" value="1"/>
</dbReference>
<comment type="similarity">
    <text evidence="2">Belongs to the zinc-containing alcohol dehydrogenase family.</text>
</comment>
<keyword evidence="4" id="KW-0862">Zinc</keyword>
<dbReference type="SUPFAM" id="SSF50129">
    <property type="entry name" value="GroES-like"/>
    <property type="match status" value="1"/>
</dbReference>
<dbReference type="Pfam" id="PF08240">
    <property type="entry name" value="ADH_N"/>
    <property type="match status" value="1"/>
</dbReference>
<comment type="caution">
    <text evidence="8">The sequence shown here is derived from an EMBL/GenBank/DDBJ whole genome shotgun (WGS) entry which is preliminary data.</text>
</comment>
<evidence type="ECO:0000256" key="3">
    <source>
        <dbReference type="ARBA" id="ARBA00022723"/>
    </source>
</evidence>
<dbReference type="InterPro" id="IPR013154">
    <property type="entry name" value="ADH-like_N"/>
</dbReference>
<evidence type="ECO:0000259" key="7">
    <source>
        <dbReference type="Pfam" id="PF08240"/>
    </source>
</evidence>
<dbReference type="PANTHER" id="PTHR43350">
    <property type="entry name" value="NAD-DEPENDENT ALCOHOL DEHYDROGENASE"/>
    <property type="match status" value="1"/>
</dbReference>
<dbReference type="GO" id="GO:0016491">
    <property type="term" value="F:oxidoreductase activity"/>
    <property type="evidence" value="ECO:0007669"/>
    <property type="project" value="UniProtKB-KW"/>
</dbReference>
<dbReference type="InterPro" id="IPR011032">
    <property type="entry name" value="GroES-like_sf"/>
</dbReference>
<dbReference type="InterPro" id="IPR036291">
    <property type="entry name" value="NAD(P)-bd_dom_sf"/>
</dbReference>
<dbReference type="Gene3D" id="3.40.50.720">
    <property type="entry name" value="NAD(P)-binding Rossmann-like Domain"/>
    <property type="match status" value="1"/>
</dbReference>
<evidence type="ECO:0000259" key="6">
    <source>
        <dbReference type="Pfam" id="PF00107"/>
    </source>
</evidence>
<dbReference type="OrthoDB" id="5407715at2759"/>
<gene>
    <name evidence="8" type="ORF">CDV56_104789</name>
</gene>
<dbReference type="STRING" id="41047.A0A397GHN7"/>
<dbReference type="VEuPathDB" id="FungiDB:CDV56_104789"/>
<protein>
    <recommendedName>
        <fullName evidence="10">Alcohol dehydrogenase-like C-terminal domain-containing protein</fullName>
    </recommendedName>
</protein>